<name>A0A392UWB9_9FABA</name>
<accession>A0A392UWB9</accession>
<comment type="caution">
    <text evidence="2">The sequence shown here is derived from an EMBL/GenBank/DDBJ whole genome shotgun (WGS) entry which is preliminary data.</text>
</comment>
<reference evidence="2 3" key="1">
    <citation type="journal article" date="2018" name="Front. Plant Sci.">
        <title>Red Clover (Trifolium pratense) and Zigzag Clover (T. medium) - A Picture of Genomic Similarities and Differences.</title>
        <authorList>
            <person name="Dluhosova J."/>
            <person name="Istvanek J."/>
            <person name="Nedelnik J."/>
            <person name="Repkova J."/>
        </authorList>
    </citation>
    <scope>NUCLEOTIDE SEQUENCE [LARGE SCALE GENOMIC DNA]</scope>
    <source>
        <strain evidence="3">cv. 10/8</strain>
        <tissue evidence="2">Leaf</tissue>
    </source>
</reference>
<feature type="compositionally biased region" description="Basic residues" evidence="1">
    <location>
        <begin position="1"/>
        <end position="11"/>
    </location>
</feature>
<evidence type="ECO:0000313" key="3">
    <source>
        <dbReference type="Proteomes" id="UP000265520"/>
    </source>
</evidence>
<feature type="region of interest" description="Disordered" evidence="1">
    <location>
        <begin position="1"/>
        <end position="22"/>
    </location>
</feature>
<dbReference type="EMBL" id="LXQA010975108">
    <property type="protein sequence ID" value="MCI79503.1"/>
    <property type="molecule type" value="Genomic_DNA"/>
</dbReference>
<dbReference type="AlphaFoldDB" id="A0A392UWB9"/>
<feature type="non-terminal residue" evidence="2">
    <location>
        <position position="48"/>
    </location>
</feature>
<sequence>MEVRPQHRHNNGGHGNGLFGGRKRLETPLFKGDDAYGWLVRVERYFRL</sequence>
<evidence type="ECO:0000313" key="2">
    <source>
        <dbReference type="EMBL" id="MCI79503.1"/>
    </source>
</evidence>
<organism evidence="2 3">
    <name type="scientific">Trifolium medium</name>
    <dbReference type="NCBI Taxonomy" id="97028"/>
    <lineage>
        <taxon>Eukaryota</taxon>
        <taxon>Viridiplantae</taxon>
        <taxon>Streptophyta</taxon>
        <taxon>Embryophyta</taxon>
        <taxon>Tracheophyta</taxon>
        <taxon>Spermatophyta</taxon>
        <taxon>Magnoliopsida</taxon>
        <taxon>eudicotyledons</taxon>
        <taxon>Gunneridae</taxon>
        <taxon>Pentapetalae</taxon>
        <taxon>rosids</taxon>
        <taxon>fabids</taxon>
        <taxon>Fabales</taxon>
        <taxon>Fabaceae</taxon>
        <taxon>Papilionoideae</taxon>
        <taxon>50 kb inversion clade</taxon>
        <taxon>NPAAA clade</taxon>
        <taxon>Hologalegina</taxon>
        <taxon>IRL clade</taxon>
        <taxon>Trifolieae</taxon>
        <taxon>Trifolium</taxon>
    </lineage>
</organism>
<dbReference type="Proteomes" id="UP000265520">
    <property type="component" value="Unassembled WGS sequence"/>
</dbReference>
<keyword evidence="3" id="KW-1185">Reference proteome</keyword>
<protein>
    <submittedName>
        <fullName evidence="2">Uncharacterized protein</fullName>
    </submittedName>
</protein>
<proteinExistence type="predicted"/>
<evidence type="ECO:0000256" key="1">
    <source>
        <dbReference type="SAM" id="MobiDB-lite"/>
    </source>
</evidence>